<reference evidence="1 2" key="1">
    <citation type="submission" date="2015-01" db="EMBL/GenBank/DDBJ databases">
        <title>Genome Sequencing of Rickettsiales.</title>
        <authorList>
            <person name="Daugherty S.C."/>
            <person name="Su Q."/>
            <person name="Abolude K."/>
            <person name="Beier-Sexton M."/>
            <person name="Carlyon J.A."/>
            <person name="Carter R."/>
            <person name="Day N.P."/>
            <person name="Dumler S.J."/>
            <person name="Dyachenko V."/>
            <person name="Godinez A."/>
            <person name="Kurtti T.J."/>
            <person name="Lichay M."/>
            <person name="Mullins K.E."/>
            <person name="Ott S."/>
            <person name="Pappas-Brown V."/>
            <person name="Paris D.H."/>
            <person name="Patel P."/>
            <person name="Richards A.L."/>
            <person name="Sadzewicz L."/>
            <person name="Sears K."/>
            <person name="Seidman D."/>
            <person name="Sengamalay N."/>
            <person name="Stenos J."/>
            <person name="Tallon L.J."/>
            <person name="Vincent G."/>
            <person name="Fraser C.M."/>
            <person name="Munderloh U."/>
            <person name="Dunning-Hotopp J.C."/>
        </authorList>
    </citation>
    <scope>NUCLEOTIDE SEQUENCE [LARGE SCALE GENOMIC DNA]</scope>
    <source>
        <strain evidence="1 2">Ac/Pa</strain>
    </source>
</reference>
<accession>A0A0F3N0P9</accession>
<protein>
    <submittedName>
        <fullName evidence="1">Putative transcriptional regulator</fullName>
    </submittedName>
</protein>
<proteinExistence type="predicted"/>
<organism evidence="1 2">
    <name type="scientific">Rickettsia amblyommatis str. Ac/Pa</name>
    <dbReference type="NCBI Taxonomy" id="1359164"/>
    <lineage>
        <taxon>Bacteria</taxon>
        <taxon>Pseudomonadati</taxon>
        <taxon>Pseudomonadota</taxon>
        <taxon>Alphaproteobacteria</taxon>
        <taxon>Rickettsiales</taxon>
        <taxon>Rickettsiaceae</taxon>
        <taxon>Rickettsieae</taxon>
        <taxon>Rickettsia</taxon>
        <taxon>spotted fever group</taxon>
    </lineage>
</organism>
<sequence>MATLKEAIIARGGITKISKEAHINRQHIYRMLSSKGNPSVDNIGSLLNT</sequence>
<name>A0A0F3N0P9_RICAM</name>
<dbReference type="PATRIC" id="fig|1359164.3.peg.264"/>
<dbReference type="Proteomes" id="UP000033556">
    <property type="component" value="Unassembled WGS sequence"/>
</dbReference>
<evidence type="ECO:0000313" key="2">
    <source>
        <dbReference type="Proteomes" id="UP000033556"/>
    </source>
</evidence>
<gene>
    <name evidence="1" type="ORF">APHACPA_0265</name>
</gene>
<evidence type="ECO:0000313" key="1">
    <source>
        <dbReference type="EMBL" id="KJV61262.1"/>
    </source>
</evidence>
<comment type="caution">
    <text evidence="1">The sequence shown here is derived from an EMBL/GenBank/DDBJ whole genome shotgun (WGS) entry which is preliminary data.</text>
</comment>
<keyword evidence="2" id="KW-1185">Reference proteome</keyword>
<dbReference type="EMBL" id="LANR01000001">
    <property type="protein sequence ID" value="KJV61262.1"/>
    <property type="molecule type" value="Genomic_DNA"/>
</dbReference>
<dbReference type="AlphaFoldDB" id="A0A0F3N0P9"/>
<dbReference type="RefSeq" id="WP_014391625.1">
    <property type="nucleotide sequence ID" value="NZ_LANR01000001.1"/>
</dbReference>